<dbReference type="InterPro" id="IPR025275">
    <property type="entry name" value="DUF4015"/>
</dbReference>
<dbReference type="RefSeq" id="WP_100759353.1">
    <property type="nucleotide sequence ID" value="NZ_NPDT01000005.1"/>
</dbReference>
<feature type="coiled-coil region" evidence="1">
    <location>
        <begin position="208"/>
        <end position="235"/>
    </location>
</feature>
<proteinExistence type="predicted"/>
<reference evidence="5 6" key="1">
    <citation type="submission" date="2017-07" db="EMBL/GenBank/DDBJ databases">
        <title>Leptospira spp. isolated from tropical soils.</title>
        <authorList>
            <person name="Thibeaux R."/>
            <person name="Iraola G."/>
            <person name="Ferres I."/>
            <person name="Bierque E."/>
            <person name="Girault D."/>
            <person name="Soupe-Gilbert M.-E."/>
            <person name="Picardeau M."/>
            <person name="Goarant C."/>
        </authorList>
    </citation>
    <scope>NUCLEOTIDE SEQUENCE [LARGE SCALE GENOMIC DNA]</scope>
    <source>
        <strain evidence="5 6">FH2-C-A2</strain>
    </source>
</reference>
<organism evidence="5 6">
    <name type="scientific">Leptospira wolffii</name>
    <dbReference type="NCBI Taxonomy" id="409998"/>
    <lineage>
        <taxon>Bacteria</taxon>
        <taxon>Pseudomonadati</taxon>
        <taxon>Spirochaetota</taxon>
        <taxon>Spirochaetia</taxon>
        <taxon>Leptospirales</taxon>
        <taxon>Leptospiraceae</taxon>
        <taxon>Leptospira</taxon>
    </lineage>
</organism>
<evidence type="ECO:0000313" key="5">
    <source>
        <dbReference type="EMBL" id="PJZ65394.1"/>
    </source>
</evidence>
<keyword evidence="5" id="KW-0378">Hydrolase</keyword>
<feature type="signal peptide" evidence="3">
    <location>
        <begin position="1"/>
        <end position="20"/>
    </location>
</feature>
<feature type="domain" description="DUF4015" evidence="4">
    <location>
        <begin position="184"/>
        <end position="354"/>
    </location>
</feature>
<evidence type="ECO:0000256" key="1">
    <source>
        <dbReference type="SAM" id="Coils"/>
    </source>
</evidence>
<sequence length="374" mass="42233">MRKPFSFLPIFILTAFPVCAEFTIPFPENSRRGNEPVESAREERPSVRTASVQEKEKKSAKAPVVSRTVEPEPDLPKVKPSRLRTGNSNLPLPPKFYRGLYVNNGMITDKKSKKQWDDLLSRARESGVNVLVIDVQSTTPPASEISRLKELGFYPVARVVNFDGGLKTELPSPTRMDSILGHVRKACAAGFPEIQLDYIRYADVTDIKLTLKQKYKNIESVIEKIRKEADQCEKLPYLSADIFGRIPFNKDDQIGQKVENFAQLVDVLYPMLYPSHFYHQPARIANPYQTIYDGLSNAKKRSLSTTRVVGWIQGFSMSISSSGKSLKDYIKAQIEASVDSKSNGFVVWNIGNNYEETFKAMKESVRDGKLPIED</sequence>
<evidence type="ECO:0000256" key="3">
    <source>
        <dbReference type="SAM" id="SignalP"/>
    </source>
</evidence>
<dbReference type="GO" id="GO:0016787">
    <property type="term" value="F:hydrolase activity"/>
    <property type="evidence" value="ECO:0007669"/>
    <property type="project" value="UniProtKB-KW"/>
</dbReference>
<keyword evidence="3" id="KW-0732">Signal</keyword>
<dbReference type="EMBL" id="NPDT01000005">
    <property type="protein sequence ID" value="PJZ65394.1"/>
    <property type="molecule type" value="Genomic_DNA"/>
</dbReference>
<comment type="caution">
    <text evidence="5">The sequence shown here is derived from an EMBL/GenBank/DDBJ whole genome shotgun (WGS) entry which is preliminary data.</text>
</comment>
<dbReference type="Pfam" id="PF13200">
    <property type="entry name" value="DUF4015"/>
    <property type="match status" value="1"/>
</dbReference>
<dbReference type="Proteomes" id="UP000231912">
    <property type="component" value="Unassembled WGS sequence"/>
</dbReference>
<feature type="compositionally biased region" description="Basic and acidic residues" evidence="2">
    <location>
        <begin position="29"/>
        <end position="46"/>
    </location>
</feature>
<evidence type="ECO:0000259" key="4">
    <source>
        <dbReference type="Pfam" id="PF13200"/>
    </source>
</evidence>
<feature type="region of interest" description="Disordered" evidence="2">
    <location>
        <begin position="27"/>
        <end position="86"/>
    </location>
</feature>
<gene>
    <name evidence="5" type="ORF">CH371_13455</name>
</gene>
<protein>
    <submittedName>
        <fullName evidence="5">Glycosyl hydrolase</fullName>
    </submittedName>
</protein>
<accession>A0A2M9ZAG3</accession>
<evidence type="ECO:0000313" key="6">
    <source>
        <dbReference type="Proteomes" id="UP000231912"/>
    </source>
</evidence>
<feature type="chain" id="PRO_5014961667" evidence="3">
    <location>
        <begin position="21"/>
        <end position="374"/>
    </location>
</feature>
<keyword evidence="1" id="KW-0175">Coiled coil</keyword>
<name>A0A2M9ZAG3_9LEPT</name>
<dbReference type="AlphaFoldDB" id="A0A2M9ZAG3"/>
<evidence type="ECO:0000256" key="2">
    <source>
        <dbReference type="SAM" id="MobiDB-lite"/>
    </source>
</evidence>